<evidence type="ECO:0000313" key="7">
    <source>
        <dbReference type="EMBL" id="KAF5348999.1"/>
    </source>
</evidence>
<dbReference type="Gene3D" id="3.30.40.10">
    <property type="entry name" value="Zinc/RING finger domain, C3HC4 (zinc finger)"/>
    <property type="match status" value="1"/>
</dbReference>
<evidence type="ECO:0000259" key="6">
    <source>
        <dbReference type="PROSITE" id="PS50089"/>
    </source>
</evidence>
<evidence type="ECO:0000313" key="8">
    <source>
        <dbReference type="Proteomes" id="UP000559256"/>
    </source>
</evidence>
<dbReference type="EMBL" id="JAACJM010000083">
    <property type="protein sequence ID" value="KAF5348999.1"/>
    <property type="molecule type" value="Genomic_DNA"/>
</dbReference>
<feature type="region of interest" description="Disordered" evidence="5">
    <location>
        <begin position="463"/>
        <end position="506"/>
    </location>
</feature>
<organism evidence="7 8">
    <name type="scientific">Tetrapyrgos nigripes</name>
    <dbReference type="NCBI Taxonomy" id="182062"/>
    <lineage>
        <taxon>Eukaryota</taxon>
        <taxon>Fungi</taxon>
        <taxon>Dikarya</taxon>
        <taxon>Basidiomycota</taxon>
        <taxon>Agaricomycotina</taxon>
        <taxon>Agaricomycetes</taxon>
        <taxon>Agaricomycetidae</taxon>
        <taxon>Agaricales</taxon>
        <taxon>Marasmiineae</taxon>
        <taxon>Marasmiaceae</taxon>
        <taxon>Tetrapyrgos</taxon>
    </lineage>
</organism>
<dbReference type="AlphaFoldDB" id="A0A8H5CX45"/>
<dbReference type="Proteomes" id="UP000559256">
    <property type="component" value="Unassembled WGS sequence"/>
</dbReference>
<name>A0A8H5CX45_9AGAR</name>
<proteinExistence type="predicted"/>
<feature type="compositionally biased region" description="Low complexity" evidence="5">
    <location>
        <begin position="467"/>
        <end position="481"/>
    </location>
</feature>
<dbReference type="SMART" id="SM00184">
    <property type="entry name" value="RING"/>
    <property type="match status" value="2"/>
</dbReference>
<dbReference type="PANTHER" id="PTHR15710">
    <property type="entry name" value="E3 UBIQUITIN-PROTEIN LIGASE PRAJA"/>
    <property type="match status" value="1"/>
</dbReference>
<dbReference type="SUPFAM" id="SSF57850">
    <property type="entry name" value="RING/U-box"/>
    <property type="match status" value="1"/>
</dbReference>
<dbReference type="InterPro" id="IPR013083">
    <property type="entry name" value="Znf_RING/FYVE/PHD"/>
</dbReference>
<reference evidence="7 8" key="1">
    <citation type="journal article" date="2020" name="ISME J.">
        <title>Uncovering the hidden diversity of litter-decomposition mechanisms in mushroom-forming fungi.</title>
        <authorList>
            <person name="Floudas D."/>
            <person name="Bentzer J."/>
            <person name="Ahren D."/>
            <person name="Johansson T."/>
            <person name="Persson P."/>
            <person name="Tunlid A."/>
        </authorList>
    </citation>
    <scope>NUCLEOTIDE SEQUENCE [LARGE SCALE GENOMIC DNA]</scope>
    <source>
        <strain evidence="7 8">CBS 291.85</strain>
    </source>
</reference>
<dbReference type="InterPro" id="IPR001841">
    <property type="entry name" value="Znf_RING"/>
</dbReference>
<evidence type="ECO:0000256" key="3">
    <source>
        <dbReference type="ARBA" id="ARBA00022833"/>
    </source>
</evidence>
<keyword evidence="8" id="KW-1185">Reference proteome</keyword>
<feature type="domain" description="RING-type" evidence="6">
    <location>
        <begin position="388"/>
        <end position="450"/>
    </location>
</feature>
<gene>
    <name evidence="7" type="ORF">D9758_012732</name>
</gene>
<keyword evidence="3" id="KW-0862">Zinc</keyword>
<dbReference type="OrthoDB" id="2623028at2759"/>
<dbReference type="PROSITE" id="PS50089">
    <property type="entry name" value="ZF_RING_2"/>
    <property type="match status" value="1"/>
</dbReference>
<accession>A0A8H5CX45</accession>
<sequence>MQPVVPKLQQQIYDLRCRLPRRFVAARPLFHGIRLDLDNELNDLIMELQKLSERQIDRALEQLEVFQVILLQNSMFLLNRRIERTRPSWMKGVLKWWHRVKLDHLKFIMDELKGMTEELVKERNRIPKPLVVRYLPPPPEMPFDSTPSPDWLAMFVPSETPSICIGDDHACCQICLEEFEPPSLYEEGADSEELNQMSQFEEFSPDILMQLPCQHVLHPVVPKLQQQIYDLRRRLPRRFVAARPLFHGIRLDLDDELNDLIMELQKLSERQIDRALELLEIFQVILLQNPMFLLNRRIERTRPSRMKGVLKWWHRVKLDHLKFVMDELKGMTEELVKERNRIPKPLVVRYLPPLPDGPFTRSPSPDWLAMFVPSETPSVCIEDHNACCQICLEDFEPPRLSEEGVDSEEMNQMSQLEESSSDILMQLPCQHVLHAKCLRSLEETVCPMCRCQFLWQSRTIPPSRTTSPIAAVISSSASSIPNTDDNDDRGTNEDHTSSTSPIEDDE</sequence>
<evidence type="ECO:0000256" key="5">
    <source>
        <dbReference type="SAM" id="MobiDB-lite"/>
    </source>
</evidence>
<evidence type="ECO:0000256" key="2">
    <source>
        <dbReference type="ARBA" id="ARBA00022771"/>
    </source>
</evidence>
<evidence type="ECO:0000256" key="1">
    <source>
        <dbReference type="ARBA" id="ARBA00022723"/>
    </source>
</evidence>
<evidence type="ECO:0000256" key="4">
    <source>
        <dbReference type="PROSITE-ProRule" id="PRU00175"/>
    </source>
</evidence>
<feature type="compositionally biased region" description="Polar residues" evidence="5">
    <location>
        <begin position="497"/>
        <end position="506"/>
    </location>
</feature>
<keyword evidence="1" id="KW-0479">Metal-binding</keyword>
<protein>
    <recommendedName>
        <fullName evidence="6">RING-type domain-containing protein</fullName>
    </recommendedName>
</protein>
<comment type="caution">
    <text evidence="7">The sequence shown here is derived from an EMBL/GenBank/DDBJ whole genome shotgun (WGS) entry which is preliminary data.</text>
</comment>
<dbReference type="GO" id="GO:0008270">
    <property type="term" value="F:zinc ion binding"/>
    <property type="evidence" value="ECO:0007669"/>
    <property type="project" value="UniProtKB-KW"/>
</dbReference>
<keyword evidence="2 4" id="KW-0863">Zinc-finger</keyword>